<evidence type="ECO:0000313" key="8">
    <source>
        <dbReference type="Proteomes" id="UP000189935"/>
    </source>
</evidence>
<dbReference type="PANTHER" id="PTHR42718">
    <property type="entry name" value="MAJOR FACILITATOR SUPERFAMILY MULTIDRUG TRANSPORTER MFSC"/>
    <property type="match status" value="1"/>
</dbReference>
<feature type="transmembrane region" description="Helical" evidence="5">
    <location>
        <begin position="52"/>
        <end position="76"/>
    </location>
</feature>
<feature type="transmembrane region" description="Helical" evidence="5">
    <location>
        <begin position="313"/>
        <end position="335"/>
    </location>
</feature>
<feature type="transmembrane region" description="Helical" evidence="5">
    <location>
        <begin position="408"/>
        <end position="432"/>
    </location>
</feature>
<evidence type="ECO:0000256" key="5">
    <source>
        <dbReference type="SAM" id="Phobius"/>
    </source>
</evidence>
<name>A0A1M6TMG3_9BRAD</name>
<dbReference type="EMBL" id="LT670844">
    <property type="protein sequence ID" value="SHK58059.1"/>
    <property type="molecule type" value="Genomic_DNA"/>
</dbReference>
<feature type="transmembrane region" description="Helical" evidence="5">
    <location>
        <begin position="270"/>
        <end position="292"/>
    </location>
</feature>
<feature type="transmembrane region" description="Helical" evidence="5">
    <location>
        <begin position="88"/>
        <end position="108"/>
    </location>
</feature>
<feature type="transmembrane region" description="Helical" evidence="5">
    <location>
        <begin position="478"/>
        <end position="499"/>
    </location>
</feature>
<dbReference type="InterPro" id="IPR020846">
    <property type="entry name" value="MFS_dom"/>
</dbReference>
<dbReference type="Proteomes" id="UP000189935">
    <property type="component" value="Chromosome I"/>
</dbReference>
<dbReference type="Gene3D" id="1.20.1250.20">
    <property type="entry name" value="MFS general substrate transporter like domains"/>
    <property type="match status" value="1"/>
</dbReference>
<protein>
    <submittedName>
        <fullName evidence="7">Drug resistance transporter, EmrB/QacA subfamily</fullName>
    </submittedName>
</protein>
<reference evidence="7 8" key="1">
    <citation type="submission" date="2016-11" db="EMBL/GenBank/DDBJ databases">
        <authorList>
            <person name="Jaros S."/>
            <person name="Januszkiewicz K."/>
            <person name="Wedrychowicz H."/>
        </authorList>
    </citation>
    <scope>NUCLEOTIDE SEQUENCE [LARGE SCALE GENOMIC DNA]</scope>
    <source>
        <strain evidence="7 8">GAS499</strain>
    </source>
</reference>
<dbReference type="InterPro" id="IPR011701">
    <property type="entry name" value="MFS"/>
</dbReference>
<evidence type="ECO:0000256" key="1">
    <source>
        <dbReference type="ARBA" id="ARBA00004141"/>
    </source>
</evidence>
<dbReference type="PANTHER" id="PTHR42718:SF39">
    <property type="entry name" value="ACTINORHODIN TRANSPORTER-RELATED"/>
    <property type="match status" value="1"/>
</dbReference>
<dbReference type="PROSITE" id="PS50850">
    <property type="entry name" value="MFS"/>
    <property type="match status" value="1"/>
</dbReference>
<sequence>MQQSGQNFENPYLGGNRRDARMLRSSEAADIGQGRFPMHQMVSANLESSRRWWVLAIVVAAQFMFGVDAFIVNVAIPTIATELHASPAQIESVIAIYLIAYATLVVTGGRLGDIYGTRNVFLAGVLGFTLTSLWCGLARSGAELITARLAQGATAALMVPQVLATLHLLFPDASRSRAFGIYGVVLGLAGAAGFALGGVLVTSNLAGLGWRVVFFVNVPFGLAIIAAAWKIMPTVPQRAGTRLDIPGAIVLFTGVLCLIGPLLFGHDVGWAPWLWLVMAAGVAIIAAFLRLERAVASRGGMPLIDLALLSDRAFMRGLGAAFFFFFANLSFYLIMTLFMQRGLHIPPLQAGLVFVPLAIAFVIASRHSALRARHRGTLVLIEGCATQVAGLAALALTVALVATPTASLLALLLVIFGYGQGLVMAPLSGTVLSTVKAASAGSGSGMYGTTSQIANAAGIAAIGAVFFAIEAVTSVRLALYASVALFALSILTSVAFLSWMRRAGCEYGRSRLPAVNSGE</sequence>
<evidence type="ECO:0000313" key="7">
    <source>
        <dbReference type="EMBL" id="SHK58059.1"/>
    </source>
</evidence>
<dbReference type="SUPFAM" id="SSF103473">
    <property type="entry name" value="MFS general substrate transporter"/>
    <property type="match status" value="1"/>
</dbReference>
<dbReference type="PRINTS" id="PR01036">
    <property type="entry name" value="TCRTETB"/>
</dbReference>
<organism evidence="7 8">
    <name type="scientific">Bradyrhizobium lablabi</name>
    <dbReference type="NCBI Taxonomy" id="722472"/>
    <lineage>
        <taxon>Bacteria</taxon>
        <taxon>Pseudomonadati</taxon>
        <taxon>Pseudomonadota</taxon>
        <taxon>Alphaproteobacteria</taxon>
        <taxon>Hyphomicrobiales</taxon>
        <taxon>Nitrobacteraceae</taxon>
        <taxon>Bradyrhizobium</taxon>
    </lineage>
</organism>
<feature type="transmembrane region" description="Helical" evidence="5">
    <location>
        <begin position="145"/>
        <end position="169"/>
    </location>
</feature>
<dbReference type="GO" id="GO:0022857">
    <property type="term" value="F:transmembrane transporter activity"/>
    <property type="evidence" value="ECO:0007669"/>
    <property type="project" value="InterPro"/>
</dbReference>
<feature type="domain" description="Major facilitator superfamily (MFS) profile" evidence="6">
    <location>
        <begin position="54"/>
        <end position="501"/>
    </location>
</feature>
<dbReference type="Gene3D" id="1.20.1720.10">
    <property type="entry name" value="Multidrug resistance protein D"/>
    <property type="match status" value="1"/>
</dbReference>
<feature type="transmembrane region" description="Helical" evidence="5">
    <location>
        <begin position="208"/>
        <end position="231"/>
    </location>
</feature>
<keyword evidence="3 5" id="KW-1133">Transmembrane helix</keyword>
<dbReference type="CDD" id="cd17321">
    <property type="entry name" value="MFS_MMR_MDR_like"/>
    <property type="match status" value="1"/>
</dbReference>
<feature type="transmembrane region" description="Helical" evidence="5">
    <location>
        <begin position="347"/>
        <end position="365"/>
    </location>
</feature>
<evidence type="ECO:0000256" key="4">
    <source>
        <dbReference type="ARBA" id="ARBA00023136"/>
    </source>
</evidence>
<feature type="transmembrane region" description="Helical" evidence="5">
    <location>
        <begin position="453"/>
        <end position="472"/>
    </location>
</feature>
<feature type="transmembrane region" description="Helical" evidence="5">
    <location>
        <begin position="243"/>
        <end position="264"/>
    </location>
</feature>
<gene>
    <name evidence="7" type="ORF">SAMN05444159_3634</name>
</gene>
<dbReference type="InterPro" id="IPR036259">
    <property type="entry name" value="MFS_trans_sf"/>
</dbReference>
<keyword evidence="2 5" id="KW-0812">Transmembrane</keyword>
<proteinExistence type="predicted"/>
<dbReference type="AlphaFoldDB" id="A0A1M6TMG3"/>
<accession>A0A1M6TMG3</accession>
<evidence type="ECO:0000259" key="6">
    <source>
        <dbReference type="PROSITE" id="PS50850"/>
    </source>
</evidence>
<feature type="transmembrane region" description="Helical" evidence="5">
    <location>
        <begin position="377"/>
        <end position="402"/>
    </location>
</feature>
<dbReference type="Pfam" id="PF07690">
    <property type="entry name" value="MFS_1"/>
    <property type="match status" value="2"/>
</dbReference>
<comment type="subcellular location">
    <subcellularLocation>
        <location evidence="1">Membrane</location>
        <topology evidence="1">Multi-pass membrane protein</topology>
    </subcellularLocation>
</comment>
<keyword evidence="4 5" id="KW-0472">Membrane</keyword>
<feature type="transmembrane region" description="Helical" evidence="5">
    <location>
        <begin position="120"/>
        <end position="139"/>
    </location>
</feature>
<feature type="transmembrane region" description="Helical" evidence="5">
    <location>
        <begin position="181"/>
        <end position="202"/>
    </location>
</feature>
<dbReference type="GO" id="GO:0016020">
    <property type="term" value="C:membrane"/>
    <property type="evidence" value="ECO:0007669"/>
    <property type="project" value="UniProtKB-SubCell"/>
</dbReference>
<evidence type="ECO:0000256" key="2">
    <source>
        <dbReference type="ARBA" id="ARBA00022692"/>
    </source>
</evidence>
<evidence type="ECO:0000256" key="3">
    <source>
        <dbReference type="ARBA" id="ARBA00022989"/>
    </source>
</evidence>